<dbReference type="GO" id="GO:0005829">
    <property type="term" value="C:cytosol"/>
    <property type="evidence" value="ECO:0007669"/>
    <property type="project" value="TreeGrafter"/>
</dbReference>
<dbReference type="OrthoDB" id="9802815at2"/>
<evidence type="ECO:0000256" key="5">
    <source>
        <dbReference type="HAMAP-Rule" id="MF_00182"/>
    </source>
</evidence>
<dbReference type="SUPFAM" id="SSF50486">
    <property type="entry name" value="FMT C-terminal domain-like"/>
    <property type="match status" value="1"/>
</dbReference>
<dbReference type="PANTHER" id="PTHR11138">
    <property type="entry name" value="METHIONYL-TRNA FORMYLTRANSFERASE"/>
    <property type="match status" value="1"/>
</dbReference>
<reference evidence="8 9" key="1">
    <citation type="submission" date="2018-03" db="EMBL/GenBank/DDBJ databases">
        <authorList>
            <person name="Keele B.F."/>
        </authorList>
    </citation>
    <scope>NUCLEOTIDE SEQUENCE [LARGE SCALE GENOMIC DNA]</scope>
    <source>
        <strain evidence="8 9">CeCT 8812</strain>
    </source>
</reference>
<evidence type="ECO:0000256" key="1">
    <source>
        <dbReference type="ARBA" id="ARBA00010699"/>
    </source>
</evidence>
<dbReference type="CDD" id="cd08646">
    <property type="entry name" value="FMT_core_Met-tRNA-FMT_N"/>
    <property type="match status" value="1"/>
</dbReference>
<evidence type="ECO:0000256" key="4">
    <source>
        <dbReference type="ARBA" id="ARBA00022917"/>
    </source>
</evidence>
<feature type="binding site" evidence="5">
    <location>
        <begin position="109"/>
        <end position="112"/>
    </location>
    <ligand>
        <name>(6S)-5,6,7,8-tetrahydrofolate</name>
        <dbReference type="ChEBI" id="CHEBI:57453"/>
    </ligand>
</feature>
<dbReference type="InterPro" id="IPR001555">
    <property type="entry name" value="GART_AS"/>
</dbReference>
<dbReference type="InterPro" id="IPR044135">
    <property type="entry name" value="Met-tRNA-FMT_C"/>
</dbReference>
<dbReference type="EMBL" id="OMKW01000003">
    <property type="protein sequence ID" value="SPF29917.1"/>
    <property type="molecule type" value="Genomic_DNA"/>
</dbReference>
<sequence length="303" mass="32067">MRLIFMGTPEFSVPVLEALVEAGHEIAAVYTQPPRPAGRGKKLRPSPVQARAKALGLVVRHPTSLKGAEEQAAFAALEAEAAVVVAYGLLLPQAILDAPARGCINIHASLLPRWRGAAPIHRAIMAGDQETGVCIMQMEAGLDTGPVLLQEALPIAARETTAELHDRLSALGASLIVTALDRIDALKPTPQPEAGVTYAHKIDKAEARIDWTRPAVELDRIIRGLAPFPGAWTLQDGARIKVLMARPDAGEGQPGEVLDDALRVACGTGALTLERLQRAGSSVQDADVFQRGSPISKGTLLGE</sequence>
<dbReference type="RefSeq" id="WP_108782653.1">
    <property type="nucleotide sequence ID" value="NZ_OMKW01000003.1"/>
</dbReference>
<comment type="catalytic activity">
    <reaction evidence="5">
        <text>L-methionyl-tRNA(fMet) + (6R)-10-formyltetrahydrofolate = N-formyl-L-methionyl-tRNA(fMet) + (6S)-5,6,7,8-tetrahydrofolate + H(+)</text>
        <dbReference type="Rhea" id="RHEA:24380"/>
        <dbReference type="Rhea" id="RHEA-COMP:9952"/>
        <dbReference type="Rhea" id="RHEA-COMP:9953"/>
        <dbReference type="ChEBI" id="CHEBI:15378"/>
        <dbReference type="ChEBI" id="CHEBI:57453"/>
        <dbReference type="ChEBI" id="CHEBI:78530"/>
        <dbReference type="ChEBI" id="CHEBI:78844"/>
        <dbReference type="ChEBI" id="CHEBI:195366"/>
        <dbReference type="EC" id="2.1.2.9"/>
    </reaction>
</comment>
<gene>
    <name evidence="5 8" type="primary">fmt</name>
    <name evidence="8" type="ORF">POI8812_02243</name>
</gene>
<comment type="function">
    <text evidence="5">Attaches a formyl group to the free amino group of methionyl-tRNA(fMet). The formyl group appears to play a dual role in the initiator identity of N-formylmethionyl-tRNA by promoting its recognition by IF2 and preventing the misappropriation of this tRNA by the elongation apparatus.</text>
</comment>
<evidence type="ECO:0000313" key="8">
    <source>
        <dbReference type="EMBL" id="SPF29917.1"/>
    </source>
</evidence>
<proteinExistence type="inferred from homology"/>
<name>A0A2R8ACG2_9RHOB</name>
<protein>
    <recommendedName>
        <fullName evidence="2 5">Methionyl-tRNA formyltransferase</fullName>
        <ecNumber evidence="2 5">2.1.2.9</ecNumber>
    </recommendedName>
</protein>
<dbReference type="Pfam" id="PF02911">
    <property type="entry name" value="Formyl_trans_C"/>
    <property type="match status" value="1"/>
</dbReference>
<evidence type="ECO:0000256" key="3">
    <source>
        <dbReference type="ARBA" id="ARBA00022679"/>
    </source>
</evidence>
<evidence type="ECO:0000259" key="6">
    <source>
        <dbReference type="Pfam" id="PF00551"/>
    </source>
</evidence>
<feature type="domain" description="Formyl transferase C-terminal" evidence="7">
    <location>
        <begin position="201"/>
        <end position="293"/>
    </location>
</feature>
<keyword evidence="3 5" id="KW-0808">Transferase</keyword>
<accession>A0A2R8ACG2</accession>
<dbReference type="InterPro" id="IPR041711">
    <property type="entry name" value="Met-tRNA-FMT_N"/>
</dbReference>
<dbReference type="NCBIfam" id="TIGR00460">
    <property type="entry name" value="fmt"/>
    <property type="match status" value="1"/>
</dbReference>
<organism evidence="8 9">
    <name type="scientific">Pontivivens insulae</name>
    <dbReference type="NCBI Taxonomy" id="1639689"/>
    <lineage>
        <taxon>Bacteria</taxon>
        <taxon>Pseudomonadati</taxon>
        <taxon>Pseudomonadota</taxon>
        <taxon>Alphaproteobacteria</taxon>
        <taxon>Rhodobacterales</taxon>
        <taxon>Paracoccaceae</taxon>
        <taxon>Pontivivens</taxon>
    </lineage>
</organism>
<dbReference type="GO" id="GO:0004479">
    <property type="term" value="F:methionyl-tRNA formyltransferase activity"/>
    <property type="evidence" value="ECO:0007669"/>
    <property type="project" value="UniProtKB-UniRule"/>
</dbReference>
<dbReference type="Pfam" id="PF00551">
    <property type="entry name" value="Formyl_trans_N"/>
    <property type="match status" value="1"/>
</dbReference>
<keyword evidence="4 5" id="KW-0648">Protein biosynthesis</keyword>
<evidence type="ECO:0000313" key="9">
    <source>
        <dbReference type="Proteomes" id="UP000244932"/>
    </source>
</evidence>
<dbReference type="InterPro" id="IPR005794">
    <property type="entry name" value="Fmt"/>
</dbReference>
<keyword evidence="9" id="KW-1185">Reference proteome</keyword>
<dbReference type="FunFam" id="3.40.50.12230:FF:000001">
    <property type="entry name" value="Methionyl-tRNA formyltransferase"/>
    <property type="match status" value="1"/>
</dbReference>
<dbReference type="EC" id="2.1.2.9" evidence="2 5"/>
<dbReference type="PANTHER" id="PTHR11138:SF5">
    <property type="entry name" value="METHIONYL-TRNA FORMYLTRANSFERASE, MITOCHONDRIAL"/>
    <property type="match status" value="1"/>
</dbReference>
<dbReference type="InterPro" id="IPR005793">
    <property type="entry name" value="Formyl_trans_C"/>
</dbReference>
<dbReference type="SUPFAM" id="SSF53328">
    <property type="entry name" value="Formyltransferase"/>
    <property type="match status" value="1"/>
</dbReference>
<evidence type="ECO:0000259" key="7">
    <source>
        <dbReference type="Pfam" id="PF02911"/>
    </source>
</evidence>
<dbReference type="Proteomes" id="UP000244932">
    <property type="component" value="Unassembled WGS sequence"/>
</dbReference>
<dbReference type="Gene3D" id="3.40.50.12230">
    <property type="match status" value="1"/>
</dbReference>
<feature type="domain" description="Formyl transferase N-terminal" evidence="6">
    <location>
        <begin position="1"/>
        <end position="180"/>
    </location>
</feature>
<dbReference type="InterPro" id="IPR002376">
    <property type="entry name" value="Formyl_transf_N"/>
</dbReference>
<dbReference type="PROSITE" id="PS00373">
    <property type="entry name" value="GART"/>
    <property type="match status" value="1"/>
</dbReference>
<dbReference type="HAMAP" id="MF_00182">
    <property type="entry name" value="Formyl_trans"/>
    <property type="match status" value="1"/>
</dbReference>
<dbReference type="InterPro" id="IPR036477">
    <property type="entry name" value="Formyl_transf_N_sf"/>
</dbReference>
<evidence type="ECO:0000256" key="2">
    <source>
        <dbReference type="ARBA" id="ARBA00012261"/>
    </source>
</evidence>
<dbReference type="InterPro" id="IPR011034">
    <property type="entry name" value="Formyl_transferase-like_C_sf"/>
</dbReference>
<dbReference type="CDD" id="cd08704">
    <property type="entry name" value="Met_tRNA_FMT_C"/>
    <property type="match status" value="1"/>
</dbReference>
<comment type="similarity">
    <text evidence="1 5">Belongs to the Fmt family.</text>
</comment>
<dbReference type="AlphaFoldDB" id="A0A2R8ACG2"/>